<reference evidence="1" key="2">
    <citation type="submission" date="2025-09" db="UniProtKB">
        <authorList>
            <consortium name="Ensembl"/>
        </authorList>
    </citation>
    <scope>IDENTIFICATION</scope>
</reference>
<reference evidence="1" key="1">
    <citation type="submission" date="2025-08" db="UniProtKB">
        <authorList>
            <consortium name="Ensembl"/>
        </authorList>
    </citation>
    <scope>IDENTIFICATION</scope>
</reference>
<dbReference type="Proteomes" id="UP000694422">
    <property type="component" value="Unplaced"/>
</dbReference>
<evidence type="ECO:0000313" key="1">
    <source>
        <dbReference type="Ensembl" id="ENSSDAP00000007146.1"/>
    </source>
</evidence>
<accession>A0A8C9PGY8</accession>
<dbReference type="Ensembl" id="ENSSDAT00000008147.1">
    <property type="protein sequence ID" value="ENSSDAP00000007146.1"/>
    <property type="gene ID" value="ENSSDAG00000006584.1"/>
</dbReference>
<keyword evidence="2" id="KW-1185">Reference proteome</keyword>
<proteinExistence type="predicted"/>
<organism evidence="1 2">
    <name type="scientific">Spermophilus dauricus</name>
    <name type="common">Daurian ground squirrel</name>
    <dbReference type="NCBI Taxonomy" id="99837"/>
    <lineage>
        <taxon>Eukaryota</taxon>
        <taxon>Metazoa</taxon>
        <taxon>Chordata</taxon>
        <taxon>Craniata</taxon>
        <taxon>Vertebrata</taxon>
        <taxon>Euteleostomi</taxon>
        <taxon>Mammalia</taxon>
        <taxon>Eutheria</taxon>
        <taxon>Euarchontoglires</taxon>
        <taxon>Glires</taxon>
        <taxon>Rodentia</taxon>
        <taxon>Sciuromorpha</taxon>
        <taxon>Sciuridae</taxon>
        <taxon>Xerinae</taxon>
        <taxon>Marmotini</taxon>
        <taxon>Spermophilus</taxon>
    </lineage>
</organism>
<dbReference type="AlphaFoldDB" id="A0A8C9PGY8"/>
<sequence>MSGLSGPVAQRGPCPFLLGPSSVLAISFHLPVNSCKCLHEEIHKDLLLGRGGNCRRRGLVGGSRPLGACPEGGPLVLGPSPSPAPISPP</sequence>
<name>A0A8C9PGY8_SPEDA</name>
<evidence type="ECO:0000313" key="2">
    <source>
        <dbReference type="Proteomes" id="UP000694422"/>
    </source>
</evidence>
<protein>
    <submittedName>
        <fullName evidence="1">Uncharacterized protein</fullName>
    </submittedName>
</protein>